<name>A0ABR0Y294_HUSHU</name>
<evidence type="ECO:0000259" key="5">
    <source>
        <dbReference type="Pfam" id="PF01167"/>
    </source>
</evidence>
<feature type="compositionally biased region" description="Low complexity" evidence="4">
    <location>
        <begin position="8"/>
        <end position="18"/>
    </location>
</feature>
<dbReference type="PRINTS" id="PR01574">
    <property type="entry name" value="TUBBYPROTEIN"/>
</dbReference>
<evidence type="ECO:0000256" key="3">
    <source>
        <dbReference type="ARBA" id="ARBA00022490"/>
    </source>
</evidence>
<feature type="compositionally biased region" description="Acidic residues" evidence="4">
    <location>
        <begin position="124"/>
        <end position="137"/>
    </location>
</feature>
<feature type="compositionally biased region" description="Basic residues" evidence="4">
    <location>
        <begin position="144"/>
        <end position="157"/>
    </location>
</feature>
<dbReference type="Pfam" id="PF01167">
    <property type="entry name" value="Tub"/>
    <property type="match status" value="1"/>
</dbReference>
<feature type="region of interest" description="Disordered" evidence="4">
    <location>
        <begin position="254"/>
        <end position="327"/>
    </location>
</feature>
<dbReference type="PANTHER" id="PTHR16517:SF111">
    <property type="entry name" value="SI:DKEY-220F10.4"/>
    <property type="match status" value="1"/>
</dbReference>
<comment type="caution">
    <text evidence="6">The sequence shown here is derived from an EMBL/GenBank/DDBJ whole genome shotgun (WGS) entry which is preliminary data.</text>
</comment>
<evidence type="ECO:0000313" key="7">
    <source>
        <dbReference type="Proteomes" id="UP001369086"/>
    </source>
</evidence>
<dbReference type="InterPro" id="IPR000007">
    <property type="entry name" value="Tubby_C"/>
</dbReference>
<dbReference type="EMBL" id="JAHFZB010000055">
    <property type="protein sequence ID" value="KAK6466619.1"/>
    <property type="molecule type" value="Genomic_DNA"/>
</dbReference>
<feature type="compositionally biased region" description="Acidic residues" evidence="4">
    <location>
        <begin position="52"/>
        <end position="69"/>
    </location>
</feature>
<proteinExistence type="inferred from homology"/>
<dbReference type="PRINTS" id="PR01573">
    <property type="entry name" value="SUPERTUBBY"/>
</dbReference>
<dbReference type="Gene3D" id="3.20.90.10">
    <property type="entry name" value="Tubby Protein, Chain A"/>
    <property type="match status" value="1"/>
</dbReference>
<keyword evidence="7" id="KW-1185">Reference proteome</keyword>
<feature type="domain" description="Tubby C-terminal" evidence="5">
    <location>
        <begin position="340"/>
        <end position="582"/>
    </location>
</feature>
<dbReference type="InterPro" id="IPR025659">
    <property type="entry name" value="Tubby-like_C"/>
</dbReference>
<evidence type="ECO:0000256" key="2">
    <source>
        <dbReference type="ARBA" id="ARBA00007129"/>
    </source>
</evidence>
<feature type="region of interest" description="Disordered" evidence="4">
    <location>
        <begin position="1"/>
        <end position="235"/>
    </location>
</feature>
<keyword evidence="3" id="KW-0963">Cytoplasm</keyword>
<dbReference type="SUPFAM" id="SSF54518">
    <property type="entry name" value="Tubby C-terminal domain-like"/>
    <property type="match status" value="1"/>
</dbReference>
<gene>
    <name evidence="6" type="ORF">HHUSO_G36080</name>
</gene>
<accession>A0ABR0Y294</accession>
<protein>
    <submittedName>
        <fullName evidence="6">Tubby protein-like protein</fullName>
    </submittedName>
</protein>
<dbReference type="InterPro" id="IPR005398">
    <property type="entry name" value="Tubby_N"/>
</dbReference>
<comment type="similarity">
    <text evidence="2">Belongs to the TUB family.</text>
</comment>
<reference evidence="6 7" key="1">
    <citation type="submission" date="2021-05" db="EMBL/GenBank/DDBJ databases">
        <authorList>
            <person name="Zahm M."/>
            <person name="Klopp C."/>
            <person name="Cabau C."/>
            <person name="Kuhl H."/>
            <person name="Suciu R."/>
            <person name="Ciorpac M."/>
            <person name="Holostenco D."/>
            <person name="Gessner J."/>
            <person name="Wuertz S."/>
            <person name="Hohne C."/>
            <person name="Stock M."/>
            <person name="Gislard M."/>
            <person name="Lluch J."/>
            <person name="Milhes M."/>
            <person name="Lampietro C."/>
            <person name="Lopez Roques C."/>
            <person name="Donnadieu C."/>
            <person name="Du K."/>
            <person name="Schartl M."/>
            <person name="Guiguen Y."/>
        </authorList>
    </citation>
    <scope>NUCLEOTIDE SEQUENCE [LARGE SCALE GENOMIC DNA]</scope>
    <source>
        <strain evidence="6">Hh-F2</strain>
        <tissue evidence="6">Blood</tissue>
    </source>
</reference>
<sequence>MEEEAASLRQQRLQNQRTLLERRQRRRRQETRMVQANPDLRVKSWKPKRGEGEEEEVGLGEGQREEEGEQIPLVLNTDLVSEPPLEEISLSDLTLASTTATMGTTESQSQARKSRKKDRKQEADSADAELEEAEDSVSQETKLLTKKAAGKKEKKVKQRAETSASQKAAKKQKSQSTSKTSKKSDTSQNRDQLKGFDGPAGLEDPVLEIGGSEKWSDEEEGERGGGEYPQSPMKKKKLAVRVMLWDEKVRAPIIETNQFNTDPPPEEALFRETARKQKKMSVREEEEEEEEEEGSSGSENDELRDSCSLAPLNSNSKHRSRDSEATNKLEFQDLEEFALRPAPKETTVRCRLTRDKKGVEKGIYPTYYLHLEREDGKRVFLMAGRKRKKSKTSNYLISIDPTDLSRDGGSYIGKVRSNVMGTKFTVYDRGENPEKKPFVKESETIRQELAAVCYETNVLGFRGPRKMIVIIPAMDLEERVTIRPTNEMQTLLARLQSGSCENLIQLQNKPPVWNEETQSYILNFHGRVSEPSIKNFQLIHREEPEYIVMQFGRVAEDVFTMDYSFPMCALQAFSITLSSFDSKIACE</sequence>
<evidence type="ECO:0000256" key="1">
    <source>
        <dbReference type="ARBA" id="ARBA00004496"/>
    </source>
</evidence>
<dbReference type="PANTHER" id="PTHR16517">
    <property type="entry name" value="TUBBY-RELATED"/>
    <property type="match status" value="1"/>
</dbReference>
<feature type="compositionally biased region" description="Low complexity" evidence="4">
    <location>
        <begin position="90"/>
        <end position="105"/>
    </location>
</feature>
<comment type="subcellular location">
    <subcellularLocation>
        <location evidence="1">Cytoplasm</location>
    </subcellularLocation>
</comment>
<evidence type="ECO:0000256" key="4">
    <source>
        <dbReference type="SAM" id="MobiDB-lite"/>
    </source>
</evidence>
<evidence type="ECO:0000313" key="6">
    <source>
        <dbReference type="EMBL" id="KAK6466619.1"/>
    </source>
</evidence>
<organism evidence="6 7">
    <name type="scientific">Huso huso</name>
    <name type="common">Beluga</name>
    <name type="synonym">Acipenser huso</name>
    <dbReference type="NCBI Taxonomy" id="61971"/>
    <lineage>
        <taxon>Eukaryota</taxon>
        <taxon>Metazoa</taxon>
        <taxon>Chordata</taxon>
        <taxon>Craniata</taxon>
        <taxon>Vertebrata</taxon>
        <taxon>Euteleostomi</taxon>
        <taxon>Actinopterygii</taxon>
        <taxon>Chondrostei</taxon>
        <taxon>Acipenseriformes</taxon>
        <taxon>Acipenseridae</taxon>
        <taxon>Huso</taxon>
    </lineage>
</organism>
<feature type="compositionally biased region" description="Acidic residues" evidence="4">
    <location>
        <begin position="284"/>
        <end position="302"/>
    </location>
</feature>
<dbReference type="Proteomes" id="UP001369086">
    <property type="component" value="Unassembled WGS sequence"/>
</dbReference>